<protein>
    <submittedName>
        <fullName evidence="1">Glycosyl transferase family 2</fullName>
    </submittedName>
</protein>
<dbReference type="GO" id="GO:0016740">
    <property type="term" value="F:transferase activity"/>
    <property type="evidence" value="ECO:0007669"/>
    <property type="project" value="UniProtKB-KW"/>
</dbReference>
<dbReference type="AlphaFoldDB" id="A0A1M6JUD2"/>
<reference evidence="1 2" key="1">
    <citation type="submission" date="2016-11" db="EMBL/GenBank/DDBJ databases">
        <authorList>
            <person name="Jaros S."/>
            <person name="Januszkiewicz K."/>
            <person name="Wedrychowicz H."/>
        </authorList>
    </citation>
    <scope>NUCLEOTIDE SEQUENCE [LARGE SCALE GENOMIC DNA]</scope>
    <source>
        <strain evidence="1 2">DSM 15212</strain>
    </source>
</reference>
<dbReference type="RefSeq" id="WP_073146454.1">
    <property type="nucleotide sequence ID" value="NZ_FRAG01000001.1"/>
</dbReference>
<dbReference type="Proteomes" id="UP000184465">
    <property type="component" value="Unassembled WGS sequence"/>
</dbReference>
<keyword evidence="1" id="KW-0808">Transferase</keyword>
<dbReference type="STRING" id="1121301.SAMN02745912_00158"/>
<accession>A0A1M6JUD2</accession>
<evidence type="ECO:0000313" key="2">
    <source>
        <dbReference type="Proteomes" id="UP000184465"/>
    </source>
</evidence>
<name>A0A1M6JUD2_PARC5</name>
<keyword evidence="2" id="KW-1185">Reference proteome</keyword>
<gene>
    <name evidence="1" type="ORF">SAMN02745912_00158</name>
</gene>
<sequence>MIQKYFGNNNVIIEFCNESKINKKTNIKTEAKKRKIFAISMVKNEADIIESFVRYHCEIFDGIVIKDNNSSDATLKILQKLKEEGKNLYILKDNSIEFVQGIKMTKLLYYTLEKYDPDIIVPLDADEFLVRTDGKGNPIDILNGIDENKAYHVIRKNYIPNLSDDKSEKFIPKRIRYVRWDTEPLGKVIIPKKFALNNDIRISQGNHTVFIQNNGNYLYINNSIYDFFQNKDLMIAHYPIRSLEQLKSKVLCGWINALTRYDVQKPESQHWGELYKRIKNGEDFSQEDLINIAKNYALLASTNCDEIIFRPIDLSFCEPLKIKYTKDEEIGALKNVLENCELLAKKYGELKKEMIE</sequence>
<evidence type="ECO:0000313" key="1">
    <source>
        <dbReference type="EMBL" id="SHJ50298.1"/>
    </source>
</evidence>
<dbReference type="Pfam" id="PF13704">
    <property type="entry name" value="Glyco_tranf_2_4"/>
    <property type="match status" value="1"/>
</dbReference>
<dbReference type="OrthoDB" id="9815923at2"/>
<organism evidence="1 2">
    <name type="scientific">Paramaledivibacter caminithermalis (strain DSM 15212 / CIP 107654 / DViRD3)</name>
    <name type="common">Clostridium caminithermale</name>
    <dbReference type="NCBI Taxonomy" id="1121301"/>
    <lineage>
        <taxon>Bacteria</taxon>
        <taxon>Bacillati</taxon>
        <taxon>Bacillota</taxon>
        <taxon>Clostridia</taxon>
        <taxon>Peptostreptococcales</taxon>
        <taxon>Caminicellaceae</taxon>
        <taxon>Paramaledivibacter</taxon>
    </lineage>
</organism>
<proteinExistence type="predicted"/>
<dbReference type="EMBL" id="FRAG01000001">
    <property type="protein sequence ID" value="SHJ50298.1"/>
    <property type="molecule type" value="Genomic_DNA"/>
</dbReference>